<evidence type="ECO:0000256" key="1">
    <source>
        <dbReference type="SAM" id="MobiDB-lite"/>
    </source>
</evidence>
<evidence type="ECO:0000313" key="2">
    <source>
        <dbReference type="EMBL" id="EQA47324.1"/>
    </source>
</evidence>
<reference evidence="2" key="1">
    <citation type="submission" date="2013-05" db="EMBL/GenBank/DDBJ databases">
        <authorList>
            <person name="Harkins D.M."/>
            <person name="Durkin A.S."/>
            <person name="Brinkac L.M."/>
            <person name="Haft D.H."/>
            <person name="Selengut J.D."/>
            <person name="Sanka R."/>
            <person name="DePew J."/>
            <person name="Purushe J."/>
            <person name="Hartskeerl R.A."/>
            <person name="Ahmed A."/>
            <person name="van der Linden H."/>
            <person name="Goris M.G.A."/>
            <person name="Vinetz J.M."/>
            <person name="Sutton G.G."/>
            <person name="Nierman W.C."/>
            <person name="Fouts D.E."/>
        </authorList>
    </citation>
    <scope>NUCLEOTIDE SEQUENCE [LARGE SCALE GENOMIC DNA]</scope>
    <source>
        <strain evidence="2">5399</strain>
    </source>
</reference>
<accession>T0GKK9</accession>
<feature type="region of interest" description="Disordered" evidence="1">
    <location>
        <begin position="91"/>
        <end position="117"/>
    </location>
</feature>
<organism evidence="2 3">
    <name type="scientific">Leptospira broomii serovar Hurstbridge str. 5399</name>
    <dbReference type="NCBI Taxonomy" id="1049789"/>
    <lineage>
        <taxon>Bacteria</taxon>
        <taxon>Pseudomonadati</taxon>
        <taxon>Spirochaetota</taxon>
        <taxon>Spirochaetia</taxon>
        <taxon>Leptospirales</taxon>
        <taxon>Leptospiraceae</taxon>
        <taxon>Leptospira</taxon>
    </lineage>
</organism>
<evidence type="ECO:0000313" key="3">
    <source>
        <dbReference type="Proteomes" id="UP000015454"/>
    </source>
</evidence>
<dbReference type="STRING" id="1049789.LEP1GSC050_0001"/>
<gene>
    <name evidence="2" type="ORF">LEP1GSC050_0001</name>
</gene>
<name>T0GKK9_9LEPT</name>
<comment type="caution">
    <text evidence="2">The sequence shown here is derived from an EMBL/GenBank/DDBJ whole genome shotgun (WGS) entry which is preliminary data.</text>
</comment>
<protein>
    <submittedName>
        <fullName evidence="2">Uncharacterized protein</fullName>
    </submittedName>
</protein>
<proteinExistence type="predicted"/>
<dbReference type="EMBL" id="AHMO02000003">
    <property type="protein sequence ID" value="EQA47324.1"/>
    <property type="molecule type" value="Genomic_DNA"/>
</dbReference>
<feature type="compositionally biased region" description="Acidic residues" evidence="1">
    <location>
        <begin position="96"/>
        <end position="110"/>
    </location>
</feature>
<dbReference type="AlphaFoldDB" id="T0GKK9"/>
<keyword evidence="3" id="KW-1185">Reference proteome</keyword>
<sequence length="117" mass="13266">MEVTGYSRPTVARAIKHLKDNNWIDTVKVGSATAYCVNAQIAWRAANNQRHYAIFSSTVVATSTENPDFEGDRKLRNIPHELNSLIGKSIQQGIPDDIDEYEPEELEDPELDYRTLM</sequence>
<dbReference type="Proteomes" id="UP000015454">
    <property type="component" value="Unassembled WGS sequence"/>
</dbReference>